<keyword evidence="9" id="KW-0046">Antibiotic resistance</keyword>
<keyword evidence="6 12" id="KW-0489">Methyltransferase</keyword>
<evidence type="ECO:0000256" key="5">
    <source>
        <dbReference type="ARBA" id="ARBA00022552"/>
    </source>
</evidence>
<feature type="binding site" evidence="11">
    <location>
        <position position="192"/>
    </location>
    <ligand>
        <name>S-adenosyl-L-methionine</name>
        <dbReference type="ChEBI" id="CHEBI:59789"/>
    </ligand>
</feature>
<evidence type="ECO:0000256" key="6">
    <source>
        <dbReference type="ARBA" id="ARBA00022603"/>
    </source>
</evidence>
<feature type="binding site" evidence="11">
    <location>
        <position position="127"/>
    </location>
    <ligand>
        <name>S-adenosyl-L-methionine</name>
        <dbReference type="ChEBI" id="CHEBI:59789"/>
    </ligand>
</feature>
<evidence type="ECO:0000313" key="13">
    <source>
        <dbReference type="Proteomes" id="UP000053370"/>
    </source>
</evidence>
<dbReference type="RefSeq" id="WP_062278159.1">
    <property type="nucleotide sequence ID" value="NZ_DF968180.1"/>
</dbReference>
<evidence type="ECO:0000313" key="12">
    <source>
        <dbReference type="EMBL" id="GAP39590.1"/>
    </source>
</evidence>
<dbReference type="Gene3D" id="3.40.50.150">
    <property type="entry name" value="Vaccinia Virus protein VP39"/>
    <property type="match status" value="1"/>
</dbReference>
<evidence type="ECO:0000256" key="10">
    <source>
        <dbReference type="ARBA" id="ARBA00033062"/>
    </source>
</evidence>
<dbReference type="EMBL" id="DF968180">
    <property type="protein sequence ID" value="GAP39590.1"/>
    <property type="molecule type" value="Genomic_DNA"/>
</dbReference>
<evidence type="ECO:0000256" key="2">
    <source>
        <dbReference type="ARBA" id="ARBA00005487"/>
    </source>
</evidence>
<comment type="catalytic activity">
    <reaction evidence="1">
        <text>guanosine(1405) in 16S rRNA + S-adenosyl-L-methionine = N(7)-methylguanosine(1405) in 16S rRNA + S-adenosyl-L-homocysteine</text>
        <dbReference type="Rhea" id="RHEA:42772"/>
        <dbReference type="Rhea" id="RHEA-COMP:10225"/>
        <dbReference type="Rhea" id="RHEA-COMP:10226"/>
        <dbReference type="ChEBI" id="CHEBI:57856"/>
        <dbReference type="ChEBI" id="CHEBI:59789"/>
        <dbReference type="ChEBI" id="CHEBI:74269"/>
        <dbReference type="ChEBI" id="CHEBI:74480"/>
        <dbReference type="EC" id="2.1.1.179"/>
    </reaction>
</comment>
<evidence type="ECO:0000256" key="8">
    <source>
        <dbReference type="ARBA" id="ARBA00022691"/>
    </source>
</evidence>
<dbReference type="GO" id="GO:0046677">
    <property type="term" value="P:response to antibiotic"/>
    <property type="evidence" value="ECO:0007669"/>
    <property type="project" value="UniProtKB-KW"/>
</dbReference>
<gene>
    <name evidence="12" type="ORF">ATC1_12121</name>
</gene>
<keyword evidence="8 11" id="KW-0949">S-adenosyl-L-methionine</keyword>
<dbReference type="Pfam" id="PF07091">
    <property type="entry name" value="FmrO"/>
    <property type="match status" value="1"/>
</dbReference>
<dbReference type="Proteomes" id="UP000053370">
    <property type="component" value="Unassembled WGS sequence"/>
</dbReference>
<comment type="similarity">
    <text evidence="2">Belongs to the methyltransferase superfamily. Aminoglycoside resistance family.</text>
</comment>
<dbReference type="InterPro" id="IPR029063">
    <property type="entry name" value="SAM-dependent_MTases_sf"/>
</dbReference>
<organism evidence="12">
    <name type="scientific">Flexilinea flocculi</name>
    <dbReference type="NCBI Taxonomy" id="1678840"/>
    <lineage>
        <taxon>Bacteria</taxon>
        <taxon>Bacillati</taxon>
        <taxon>Chloroflexota</taxon>
        <taxon>Anaerolineae</taxon>
        <taxon>Anaerolineales</taxon>
        <taxon>Anaerolineaceae</taxon>
        <taxon>Flexilinea</taxon>
    </lineage>
</organism>
<evidence type="ECO:0000256" key="9">
    <source>
        <dbReference type="ARBA" id="ARBA00023251"/>
    </source>
</evidence>
<proteinExistence type="inferred from homology"/>
<accession>A0A0K8PBR4</accession>
<evidence type="ECO:0000256" key="1">
    <source>
        <dbReference type="ARBA" id="ARBA00001643"/>
    </source>
</evidence>
<dbReference type="OrthoDB" id="3352509at2"/>
<evidence type="ECO:0000256" key="11">
    <source>
        <dbReference type="PIRSR" id="PIRSR015852-1"/>
    </source>
</evidence>
<dbReference type="EC" id="2.1.1.179" evidence="3"/>
<dbReference type="InterPro" id="IPR010769">
    <property type="entry name" value="rRNA_MeTrfase_GmN_bac"/>
</dbReference>
<dbReference type="Gene3D" id="1.10.8.10">
    <property type="entry name" value="DNA helicase RuvA subunit, C-terminal domain"/>
    <property type="match status" value="1"/>
</dbReference>
<keyword evidence="13" id="KW-1185">Reference proteome</keyword>
<protein>
    <recommendedName>
        <fullName evidence="4">16S rRNA (guanine(1405)-N(7))-methyltransferase</fullName>
        <ecNumber evidence="3">2.1.1.179</ecNumber>
    </recommendedName>
    <alternativeName>
        <fullName evidence="10">16S rRNA m7G1405 methyltransferase</fullName>
    </alternativeName>
</protein>
<evidence type="ECO:0000256" key="4">
    <source>
        <dbReference type="ARBA" id="ARBA00015154"/>
    </source>
</evidence>
<name>A0A0K8PBR4_9CHLR</name>
<reference evidence="12" key="1">
    <citation type="journal article" date="2015" name="Genome Announc.">
        <title>Draft Genome Sequence of Anaerolineae Strain TC1, a Novel Isolate from a Methanogenic Wastewater Treatment System.</title>
        <authorList>
            <person name="Matsuura N."/>
            <person name="Tourlousse D.M."/>
            <person name="Sun L."/>
            <person name="Toyonaga M."/>
            <person name="Kuroda K."/>
            <person name="Ohashi A."/>
            <person name="Cruz R."/>
            <person name="Yamaguchi T."/>
            <person name="Sekiguchi Y."/>
        </authorList>
    </citation>
    <scope>NUCLEOTIDE SEQUENCE [LARGE SCALE GENOMIC DNA]</scope>
    <source>
        <strain evidence="12">TC1</strain>
    </source>
</reference>
<dbReference type="GO" id="GO:0008649">
    <property type="term" value="F:rRNA methyltransferase activity"/>
    <property type="evidence" value="ECO:0007669"/>
    <property type="project" value="InterPro"/>
</dbReference>
<evidence type="ECO:0000256" key="3">
    <source>
        <dbReference type="ARBA" id="ARBA00012300"/>
    </source>
</evidence>
<evidence type="ECO:0000256" key="7">
    <source>
        <dbReference type="ARBA" id="ARBA00022679"/>
    </source>
</evidence>
<dbReference type="AlphaFoldDB" id="A0A0K8PBR4"/>
<dbReference type="STRING" id="1678840.ATC1_12121"/>
<feature type="binding site" evidence="11">
    <location>
        <begin position="96"/>
        <end position="102"/>
    </location>
    <ligand>
        <name>S-adenosyl-L-methionine</name>
        <dbReference type="ChEBI" id="CHEBI:59789"/>
    </ligand>
</feature>
<dbReference type="InterPro" id="IPR025981">
    <property type="entry name" value="rRNA_MeTrfase"/>
</dbReference>
<keyword evidence="7 12" id="KW-0808">Transferase</keyword>
<sequence length="269" mass="31484">MENDFNPEELIAEIHKGRNFRSMDQQLTRQLIVREMHSSNNRKEIVKNVKSKLYQIASAFRNEKIEDPKLFDSFADQTWQDQEAVKEQCLRLMKNHASTRERMPILEEFYRTIFSNLPPIDSVLDLACGLNPLSIPWMPLEKNFSYEAYDVFQDLMDLINAFFHRFQIHGMATQMNLLENYPRKQAALTLLLKTIPCLEQVDKNAGKKILSQIESKFAVISFPAHSLSGKNKGMPKNYESHFLEICNPDVWEIQKILFPSELVFLIKRK</sequence>
<feature type="binding site" evidence="11">
    <location>
        <position position="150"/>
    </location>
    <ligand>
        <name>S-adenosyl-L-methionine</name>
        <dbReference type="ChEBI" id="CHEBI:59789"/>
    </ligand>
</feature>
<keyword evidence="5" id="KW-0698">rRNA processing</keyword>
<dbReference type="PIRSF" id="PIRSF015852">
    <property type="entry name" value="RRNA_mtase_Grm"/>
    <property type="match status" value="1"/>
</dbReference>